<proteinExistence type="predicted"/>
<gene>
    <name evidence="1" type="ORF">WG66_16993</name>
</gene>
<sequence>MAPKPQFPGQASSTILRRHASPAWPFQFNAGIFISIGVMGRRVQVRLSQPRGSANFLPPSSHLNALFVRKSLPSGRAFIRINRDQPGISASSSKAWEIATEFVRPKDLNHEAPKAYNMDTVRAAYEVINQSRRLLVLLETFLDRVHNNFYPVAEEVEKFIGEYEVPHI</sequence>
<dbReference type="Proteomes" id="UP000054988">
    <property type="component" value="Unassembled WGS sequence"/>
</dbReference>
<dbReference type="AlphaFoldDB" id="A0A0W0F265"/>
<comment type="caution">
    <text evidence="1">The sequence shown here is derived from an EMBL/GenBank/DDBJ whole genome shotgun (WGS) entry which is preliminary data.</text>
</comment>
<organism evidence="1 2">
    <name type="scientific">Moniliophthora roreri</name>
    <name type="common">Frosty pod rot fungus</name>
    <name type="synonym">Monilia roreri</name>
    <dbReference type="NCBI Taxonomy" id="221103"/>
    <lineage>
        <taxon>Eukaryota</taxon>
        <taxon>Fungi</taxon>
        <taxon>Dikarya</taxon>
        <taxon>Basidiomycota</taxon>
        <taxon>Agaricomycotina</taxon>
        <taxon>Agaricomycetes</taxon>
        <taxon>Agaricomycetidae</taxon>
        <taxon>Agaricales</taxon>
        <taxon>Marasmiineae</taxon>
        <taxon>Marasmiaceae</taxon>
        <taxon>Moniliophthora</taxon>
    </lineage>
</organism>
<evidence type="ECO:0000313" key="2">
    <source>
        <dbReference type="Proteomes" id="UP000054988"/>
    </source>
</evidence>
<protein>
    <submittedName>
        <fullName evidence="1">Uncharacterized protein</fullName>
    </submittedName>
</protein>
<dbReference type="EMBL" id="LATX01002384">
    <property type="protein sequence ID" value="KTB30410.1"/>
    <property type="molecule type" value="Genomic_DNA"/>
</dbReference>
<name>A0A0W0F265_MONRR</name>
<evidence type="ECO:0000313" key="1">
    <source>
        <dbReference type="EMBL" id="KTB30410.1"/>
    </source>
</evidence>
<reference evidence="1 2" key="1">
    <citation type="submission" date="2015-12" db="EMBL/GenBank/DDBJ databases">
        <title>Draft genome sequence of Moniliophthora roreri, the causal agent of frosty pod rot of cacao.</title>
        <authorList>
            <person name="Aime M.C."/>
            <person name="Diaz-Valderrama J.R."/>
            <person name="Kijpornyongpan T."/>
            <person name="Phillips-Mora W."/>
        </authorList>
    </citation>
    <scope>NUCLEOTIDE SEQUENCE [LARGE SCALE GENOMIC DNA]</scope>
    <source>
        <strain evidence="1 2">MCA 2952</strain>
    </source>
</reference>
<accession>A0A0W0F265</accession>